<gene>
    <name evidence="2" type="ORF">CRG98_040201</name>
</gene>
<sequence length="78" mass="8394">MQIFHLVMYISAQPIASDVHVADSYLALGDLLCSFTAVGSSDRGLPRRAPPNEVAGREPPSELPLSLLPLFDRPTTSS</sequence>
<evidence type="ECO:0000313" key="2">
    <source>
        <dbReference type="EMBL" id="PKI39443.1"/>
    </source>
</evidence>
<dbReference type="Proteomes" id="UP000233551">
    <property type="component" value="Unassembled WGS sequence"/>
</dbReference>
<name>A0A2I0I6K6_PUNGR</name>
<proteinExistence type="predicted"/>
<evidence type="ECO:0000256" key="1">
    <source>
        <dbReference type="SAM" id="MobiDB-lite"/>
    </source>
</evidence>
<dbReference type="EMBL" id="PGOL01003812">
    <property type="protein sequence ID" value="PKI39443.1"/>
    <property type="molecule type" value="Genomic_DNA"/>
</dbReference>
<protein>
    <submittedName>
        <fullName evidence="2">Uncharacterized protein</fullName>
    </submittedName>
</protein>
<accession>A0A2I0I6K6</accession>
<evidence type="ECO:0000313" key="3">
    <source>
        <dbReference type="Proteomes" id="UP000233551"/>
    </source>
</evidence>
<reference evidence="2 3" key="1">
    <citation type="submission" date="2017-11" db="EMBL/GenBank/DDBJ databases">
        <title>De-novo sequencing of pomegranate (Punica granatum L.) genome.</title>
        <authorList>
            <person name="Akparov Z."/>
            <person name="Amiraslanov A."/>
            <person name="Hajiyeva S."/>
            <person name="Abbasov M."/>
            <person name="Kaur K."/>
            <person name="Hamwieh A."/>
            <person name="Solovyev V."/>
            <person name="Salamov A."/>
            <person name="Braich B."/>
            <person name="Kosarev P."/>
            <person name="Mahmoud A."/>
            <person name="Hajiyev E."/>
            <person name="Babayeva S."/>
            <person name="Izzatullayeva V."/>
            <person name="Mammadov A."/>
            <person name="Mammadov A."/>
            <person name="Sharifova S."/>
            <person name="Ojaghi J."/>
            <person name="Eynullazada K."/>
            <person name="Bayramov B."/>
            <person name="Abdulazimova A."/>
            <person name="Shahmuradov I."/>
        </authorList>
    </citation>
    <scope>NUCLEOTIDE SEQUENCE [LARGE SCALE GENOMIC DNA]</scope>
    <source>
        <strain evidence="3">cv. AG2017</strain>
        <tissue evidence="2">Leaf</tissue>
    </source>
</reference>
<keyword evidence="3" id="KW-1185">Reference proteome</keyword>
<dbReference type="AlphaFoldDB" id="A0A2I0I6K6"/>
<comment type="caution">
    <text evidence="2">The sequence shown here is derived from an EMBL/GenBank/DDBJ whole genome shotgun (WGS) entry which is preliminary data.</text>
</comment>
<organism evidence="2 3">
    <name type="scientific">Punica granatum</name>
    <name type="common">Pomegranate</name>
    <dbReference type="NCBI Taxonomy" id="22663"/>
    <lineage>
        <taxon>Eukaryota</taxon>
        <taxon>Viridiplantae</taxon>
        <taxon>Streptophyta</taxon>
        <taxon>Embryophyta</taxon>
        <taxon>Tracheophyta</taxon>
        <taxon>Spermatophyta</taxon>
        <taxon>Magnoliopsida</taxon>
        <taxon>eudicotyledons</taxon>
        <taxon>Gunneridae</taxon>
        <taxon>Pentapetalae</taxon>
        <taxon>rosids</taxon>
        <taxon>malvids</taxon>
        <taxon>Myrtales</taxon>
        <taxon>Lythraceae</taxon>
        <taxon>Punica</taxon>
    </lineage>
</organism>
<feature type="region of interest" description="Disordered" evidence="1">
    <location>
        <begin position="40"/>
        <end position="78"/>
    </location>
</feature>